<accession>A0A6G4WZ60</accession>
<evidence type="ECO:0000256" key="2">
    <source>
        <dbReference type="ARBA" id="ARBA00023125"/>
    </source>
</evidence>
<keyword evidence="1" id="KW-0805">Transcription regulation</keyword>
<dbReference type="PROSITE" id="PS50977">
    <property type="entry name" value="HTH_TETR_2"/>
    <property type="match status" value="1"/>
</dbReference>
<feature type="compositionally biased region" description="Low complexity" evidence="5">
    <location>
        <begin position="109"/>
        <end position="123"/>
    </location>
</feature>
<dbReference type="PANTHER" id="PTHR30055">
    <property type="entry name" value="HTH-TYPE TRANSCRIPTIONAL REGULATOR RUTR"/>
    <property type="match status" value="1"/>
</dbReference>
<feature type="non-terminal residue" evidence="7">
    <location>
        <position position="145"/>
    </location>
</feature>
<evidence type="ECO:0000259" key="6">
    <source>
        <dbReference type="PROSITE" id="PS50977"/>
    </source>
</evidence>
<dbReference type="InterPro" id="IPR050109">
    <property type="entry name" value="HTH-type_TetR-like_transc_reg"/>
</dbReference>
<dbReference type="Pfam" id="PF00440">
    <property type="entry name" value="TetR_N"/>
    <property type="match status" value="1"/>
</dbReference>
<organism evidence="7 8">
    <name type="scientific">Streptomyces boncukensis</name>
    <dbReference type="NCBI Taxonomy" id="2711219"/>
    <lineage>
        <taxon>Bacteria</taxon>
        <taxon>Bacillati</taxon>
        <taxon>Actinomycetota</taxon>
        <taxon>Actinomycetes</taxon>
        <taxon>Kitasatosporales</taxon>
        <taxon>Streptomycetaceae</taxon>
        <taxon>Streptomyces</taxon>
    </lineage>
</organism>
<dbReference type="RefSeq" id="WP_165299824.1">
    <property type="nucleotide sequence ID" value="NZ_JAAKZZ010000172.1"/>
</dbReference>
<dbReference type="EMBL" id="JAAKZZ010000172">
    <property type="protein sequence ID" value="NGO70152.1"/>
    <property type="molecule type" value="Genomic_DNA"/>
</dbReference>
<dbReference type="PANTHER" id="PTHR30055:SF151">
    <property type="entry name" value="TRANSCRIPTIONAL REGULATORY PROTEIN"/>
    <property type="match status" value="1"/>
</dbReference>
<dbReference type="GO" id="GO:0000976">
    <property type="term" value="F:transcription cis-regulatory region binding"/>
    <property type="evidence" value="ECO:0007669"/>
    <property type="project" value="TreeGrafter"/>
</dbReference>
<dbReference type="GO" id="GO:0003700">
    <property type="term" value="F:DNA-binding transcription factor activity"/>
    <property type="evidence" value="ECO:0007669"/>
    <property type="project" value="TreeGrafter"/>
</dbReference>
<comment type="caution">
    <text evidence="7">The sequence shown here is derived from an EMBL/GenBank/DDBJ whole genome shotgun (WGS) entry which is preliminary data.</text>
</comment>
<evidence type="ECO:0000256" key="5">
    <source>
        <dbReference type="SAM" id="MobiDB-lite"/>
    </source>
</evidence>
<feature type="region of interest" description="Disordered" evidence="5">
    <location>
        <begin position="102"/>
        <end position="145"/>
    </location>
</feature>
<evidence type="ECO:0000256" key="3">
    <source>
        <dbReference type="ARBA" id="ARBA00023163"/>
    </source>
</evidence>
<dbReference type="InterPro" id="IPR009057">
    <property type="entry name" value="Homeodomain-like_sf"/>
</dbReference>
<dbReference type="SUPFAM" id="SSF46689">
    <property type="entry name" value="Homeodomain-like"/>
    <property type="match status" value="1"/>
</dbReference>
<keyword evidence="2 4" id="KW-0238">DNA-binding</keyword>
<name>A0A6G4WZ60_9ACTN</name>
<feature type="DNA-binding region" description="H-T-H motif" evidence="4">
    <location>
        <begin position="65"/>
        <end position="84"/>
    </location>
</feature>
<reference evidence="7 8" key="1">
    <citation type="submission" date="2020-02" db="EMBL/GenBank/DDBJ databases">
        <title>Whole-genome analyses of novel actinobacteria.</title>
        <authorList>
            <person name="Sahin N."/>
            <person name="Tatar D."/>
        </authorList>
    </citation>
    <scope>NUCLEOTIDE SEQUENCE [LARGE SCALE GENOMIC DNA]</scope>
    <source>
        <strain evidence="7 8">SB3404</strain>
    </source>
</reference>
<keyword evidence="8" id="KW-1185">Reference proteome</keyword>
<dbReference type="Proteomes" id="UP000477722">
    <property type="component" value="Unassembled WGS sequence"/>
</dbReference>
<dbReference type="Gene3D" id="1.10.357.10">
    <property type="entry name" value="Tetracycline Repressor, domain 2"/>
    <property type="match status" value="1"/>
</dbReference>
<evidence type="ECO:0000256" key="1">
    <source>
        <dbReference type="ARBA" id="ARBA00023015"/>
    </source>
</evidence>
<evidence type="ECO:0000313" key="7">
    <source>
        <dbReference type="EMBL" id="NGO70152.1"/>
    </source>
</evidence>
<gene>
    <name evidence="7" type="ORF">G5C65_17685</name>
</gene>
<feature type="compositionally biased region" description="Polar residues" evidence="5">
    <location>
        <begin position="1"/>
        <end position="11"/>
    </location>
</feature>
<feature type="domain" description="HTH tetR-type" evidence="6">
    <location>
        <begin position="42"/>
        <end position="102"/>
    </location>
</feature>
<evidence type="ECO:0000256" key="4">
    <source>
        <dbReference type="PROSITE-ProRule" id="PRU00335"/>
    </source>
</evidence>
<keyword evidence="3" id="KW-0804">Transcription</keyword>
<evidence type="ECO:0000313" key="8">
    <source>
        <dbReference type="Proteomes" id="UP000477722"/>
    </source>
</evidence>
<sequence>MTHGSRTSGERGTSVWLERRPAPVRRRAPAVPRQGGEPGPEGLDRERITATAVRLLDAGGLGGFSMRRLAAELGVTAMSVYWYVDSKDDLLELALDAVQGELPLPPESADAGADTGPDTDTGPGPEGGGVGWRRRARGVAYEVRG</sequence>
<dbReference type="InterPro" id="IPR001647">
    <property type="entry name" value="HTH_TetR"/>
</dbReference>
<proteinExistence type="predicted"/>
<dbReference type="AlphaFoldDB" id="A0A6G4WZ60"/>
<feature type="region of interest" description="Disordered" evidence="5">
    <location>
        <begin position="1"/>
        <end position="46"/>
    </location>
</feature>
<protein>
    <submittedName>
        <fullName evidence="7">Helix-turn-helix transcriptional regulator</fullName>
    </submittedName>
</protein>